<feature type="compositionally biased region" description="Basic residues" evidence="1">
    <location>
        <begin position="330"/>
        <end position="342"/>
    </location>
</feature>
<dbReference type="PROSITE" id="PS00383">
    <property type="entry name" value="TYR_PHOSPHATASE_1"/>
    <property type="match status" value="1"/>
</dbReference>
<organism evidence="4 5">
    <name type="scientific">Caenorhabditis bovis</name>
    <dbReference type="NCBI Taxonomy" id="2654633"/>
    <lineage>
        <taxon>Eukaryota</taxon>
        <taxon>Metazoa</taxon>
        <taxon>Ecdysozoa</taxon>
        <taxon>Nematoda</taxon>
        <taxon>Chromadorea</taxon>
        <taxon>Rhabditida</taxon>
        <taxon>Rhabditina</taxon>
        <taxon>Rhabditomorpha</taxon>
        <taxon>Rhabditoidea</taxon>
        <taxon>Rhabditidae</taxon>
        <taxon>Peloderinae</taxon>
        <taxon>Caenorhabditis</taxon>
    </lineage>
</organism>
<protein>
    <recommendedName>
        <fullName evidence="6">Protein-tyrosine-phosphatase</fullName>
    </recommendedName>
</protein>
<comment type="caution">
    <text evidence="4">The sequence shown here is derived from an EMBL/GenBank/DDBJ whole genome shotgun (WGS) entry which is preliminary data.</text>
</comment>
<dbReference type="SUPFAM" id="SSF52799">
    <property type="entry name" value="(Phosphotyrosine protein) phosphatases II"/>
    <property type="match status" value="1"/>
</dbReference>
<dbReference type="AlphaFoldDB" id="A0A8S1EY35"/>
<evidence type="ECO:0000313" key="4">
    <source>
        <dbReference type="EMBL" id="CAB3406563.1"/>
    </source>
</evidence>
<keyword evidence="5" id="KW-1185">Reference proteome</keyword>
<feature type="region of interest" description="Disordered" evidence="1">
    <location>
        <begin position="329"/>
        <end position="400"/>
    </location>
</feature>
<dbReference type="Gene3D" id="3.90.190.10">
    <property type="entry name" value="Protein tyrosine phosphatase superfamily"/>
    <property type="match status" value="1"/>
</dbReference>
<dbReference type="Proteomes" id="UP000494206">
    <property type="component" value="Unassembled WGS sequence"/>
</dbReference>
<sequence length="400" mass="46950">MADKTNAEGIETQKTQEVTPEENAAIWSAHILKTARVSKLTQEYRDNKDWKLNIFTAVYYEKNPDKNRYNDIPCMDENRVVLKERDATNDYIHASWMTMPDGFQYISTQGPLKNTIDDFWHMIYTEKCRVIIMLCQYVEDDAEKCRRYFDNDATKEYGEYKVSVKEKQIDENPSLKYTVLQLSRKGNEKSQTVHHYWYHDWHDHVAPLDPIRIIRMHKSAIENAKFGPITVHCSAGVGRTSTYIGIHYAVEQIKINPKTTMVDILKSLRKMRYGSIQSQLQYVFLHICVIQLLIVDGIIKREHSFDEFLKKYENITKKVMTAIDDELKKHKEKKSVRTKNKTKSWETKHDGQSALFKLVEQEAGSKKEKKPAKKVEAVSKKDKRTKKDDVRRSTRKTSKR</sequence>
<dbReference type="PROSITE" id="PS50055">
    <property type="entry name" value="TYR_PHOSPHATASE_PTP"/>
    <property type="match status" value="1"/>
</dbReference>
<dbReference type="InterPro" id="IPR052782">
    <property type="entry name" value="Oocyte-zygote_transition_reg"/>
</dbReference>
<dbReference type="InterPro" id="IPR003595">
    <property type="entry name" value="Tyr_Pase_cat"/>
</dbReference>
<dbReference type="PANTHER" id="PTHR46163">
    <property type="entry name" value="TYROSINE-PROTEIN PHOSPHATASE-RELATED"/>
    <property type="match status" value="1"/>
</dbReference>
<dbReference type="CDD" id="cd00047">
    <property type="entry name" value="PTPc"/>
    <property type="match status" value="1"/>
</dbReference>
<accession>A0A8S1EY35</accession>
<evidence type="ECO:0000259" key="3">
    <source>
        <dbReference type="PROSITE" id="PS50056"/>
    </source>
</evidence>
<evidence type="ECO:0000313" key="5">
    <source>
        <dbReference type="Proteomes" id="UP000494206"/>
    </source>
</evidence>
<proteinExistence type="predicted"/>
<reference evidence="4 5" key="1">
    <citation type="submission" date="2020-04" db="EMBL/GenBank/DDBJ databases">
        <authorList>
            <person name="Laetsch R D."/>
            <person name="Stevens L."/>
            <person name="Kumar S."/>
            <person name="Blaxter L. M."/>
        </authorList>
    </citation>
    <scope>NUCLEOTIDE SEQUENCE [LARGE SCALE GENOMIC DNA]</scope>
</reference>
<dbReference type="EMBL" id="CADEPM010000005">
    <property type="protein sequence ID" value="CAB3406563.1"/>
    <property type="molecule type" value="Genomic_DNA"/>
</dbReference>
<evidence type="ECO:0008006" key="6">
    <source>
        <dbReference type="Google" id="ProtNLM"/>
    </source>
</evidence>
<feature type="compositionally biased region" description="Basic and acidic residues" evidence="1">
    <location>
        <begin position="373"/>
        <end position="392"/>
    </location>
</feature>
<evidence type="ECO:0000259" key="2">
    <source>
        <dbReference type="PROSITE" id="PS50055"/>
    </source>
</evidence>
<dbReference type="InterPro" id="IPR000387">
    <property type="entry name" value="Tyr_Pase_dom"/>
</dbReference>
<dbReference type="PRINTS" id="PR00700">
    <property type="entry name" value="PRTYPHPHTASE"/>
</dbReference>
<dbReference type="SMART" id="SM00194">
    <property type="entry name" value="PTPc"/>
    <property type="match status" value="1"/>
</dbReference>
<name>A0A8S1EY35_9PELO</name>
<dbReference type="GO" id="GO:0004725">
    <property type="term" value="F:protein tyrosine phosphatase activity"/>
    <property type="evidence" value="ECO:0007669"/>
    <property type="project" value="InterPro"/>
</dbReference>
<dbReference type="PROSITE" id="PS50056">
    <property type="entry name" value="TYR_PHOSPHATASE_2"/>
    <property type="match status" value="1"/>
</dbReference>
<feature type="domain" description="Tyrosine-protein phosphatase" evidence="2">
    <location>
        <begin position="40"/>
        <end position="292"/>
    </location>
</feature>
<feature type="domain" description="Tyrosine specific protein phosphatases" evidence="3">
    <location>
        <begin position="208"/>
        <end position="283"/>
    </location>
</feature>
<dbReference type="OrthoDB" id="8609993at2759"/>
<dbReference type="PANTHER" id="PTHR46163:SF10">
    <property type="entry name" value="PROTEIN-TYROSINE PHOSPHATASE-RELATED"/>
    <property type="match status" value="1"/>
</dbReference>
<gene>
    <name evidence="4" type="ORF">CBOVIS_LOCUS8622</name>
</gene>
<evidence type="ECO:0000256" key="1">
    <source>
        <dbReference type="SAM" id="MobiDB-lite"/>
    </source>
</evidence>
<dbReference type="InterPro" id="IPR016130">
    <property type="entry name" value="Tyr_Pase_AS"/>
</dbReference>
<dbReference type="SMART" id="SM00404">
    <property type="entry name" value="PTPc_motif"/>
    <property type="match status" value="1"/>
</dbReference>
<dbReference type="InterPro" id="IPR000242">
    <property type="entry name" value="PTP_cat"/>
</dbReference>
<dbReference type="InterPro" id="IPR029021">
    <property type="entry name" value="Prot-tyrosine_phosphatase-like"/>
</dbReference>
<dbReference type="Pfam" id="PF00102">
    <property type="entry name" value="Y_phosphatase"/>
    <property type="match status" value="1"/>
</dbReference>